<gene>
    <name evidence="1" type="ORF">DSM104440_03475</name>
</gene>
<dbReference type="InParanoid" id="A0A6M4HAH4"/>
<name>A0A6M4HAH4_9PROT</name>
<dbReference type="Proteomes" id="UP000503096">
    <property type="component" value="Chromosome"/>
</dbReference>
<dbReference type="SUPFAM" id="SSF53448">
    <property type="entry name" value="Nucleotide-diphospho-sugar transferases"/>
    <property type="match status" value="1"/>
</dbReference>
<dbReference type="InterPro" id="IPR029044">
    <property type="entry name" value="Nucleotide-diphossugar_trans"/>
</dbReference>
<dbReference type="Pfam" id="PF09837">
    <property type="entry name" value="DUF2064"/>
    <property type="match status" value="1"/>
</dbReference>
<dbReference type="Gene3D" id="3.90.550.10">
    <property type="entry name" value="Spore Coat Polysaccharide Biosynthesis Protein SpsA, Chain A"/>
    <property type="match status" value="1"/>
</dbReference>
<protein>
    <recommendedName>
        <fullName evidence="3">Glycosyltransferase</fullName>
    </recommendedName>
</protein>
<evidence type="ECO:0008006" key="3">
    <source>
        <dbReference type="Google" id="ProtNLM"/>
    </source>
</evidence>
<dbReference type="RefSeq" id="WP_171164926.1">
    <property type="nucleotide sequence ID" value="NZ_CP053073.1"/>
</dbReference>
<dbReference type="KEGG" id="upl:DSM104440_03475"/>
<dbReference type="AlphaFoldDB" id="A0A6M4HAH4"/>
<evidence type="ECO:0000313" key="2">
    <source>
        <dbReference type="Proteomes" id="UP000503096"/>
    </source>
</evidence>
<dbReference type="NCBIfam" id="TIGR04282">
    <property type="entry name" value="glyco_like_cofC"/>
    <property type="match status" value="1"/>
</dbReference>
<proteinExistence type="predicted"/>
<dbReference type="PANTHER" id="PTHR36529:SF1">
    <property type="entry name" value="GLYCOSYLTRANSFERASE"/>
    <property type="match status" value="1"/>
</dbReference>
<dbReference type="InterPro" id="IPR018641">
    <property type="entry name" value="Trfase_1_rSAM/seldom-assoc"/>
</dbReference>
<keyword evidence="2" id="KW-1185">Reference proteome</keyword>
<evidence type="ECO:0000313" key="1">
    <source>
        <dbReference type="EMBL" id="QJR16640.1"/>
    </source>
</evidence>
<dbReference type="PANTHER" id="PTHR36529">
    <property type="entry name" value="SLL1095 PROTEIN"/>
    <property type="match status" value="1"/>
</dbReference>
<reference evidence="1 2" key="1">
    <citation type="submission" date="2020-04" db="EMBL/GenBank/DDBJ databases">
        <title>Usitatibacter rugosus gen. nov., sp. nov. and Usitatibacter palustris sp. nov., novel members of Usitatibacteraceae fam. nov. within the order Nitrosomonadales isolated from soil.</title>
        <authorList>
            <person name="Huber K.J."/>
            <person name="Neumann-Schaal M."/>
            <person name="Geppert A."/>
            <person name="Luckner M."/>
            <person name="Wanner G."/>
            <person name="Overmann J."/>
        </authorList>
    </citation>
    <scope>NUCLEOTIDE SEQUENCE [LARGE SCALE GENOMIC DNA]</scope>
    <source>
        <strain evidence="1 2">Swamp67</strain>
    </source>
</reference>
<sequence length="211" mass="22491">MTPAARAPDAPRVTVFAKAPVAGEVKTRLVPLLGAEGAAALHAGLVRQALSIASQARLGPVELWCAPDETHPFFERCAAQFGATLHRQRGADLGARMHAAFAAGTPRLLIGSDCPALSAADLHAAWGALTKCEAVFAPAEDGGYVLVGLARPQPSLFEGVNWGTAAVMTQTRARLEAGRIKWHELATLWDVDRPEDYARLQREGRLQEVLS</sequence>
<dbReference type="EMBL" id="CP053073">
    <property type="protein sequence ID" value="QJR16640.1"/>
    <property type="molecule type" value="Genomic_DNA"/>
</dbReference>
<accession>A0A6M4HAH4</accession>
<organism evidence="1 2">
    <name type="scientific">Usitatibacter palustris</name>
    <dbReference type="NCBI Taxonomy" id="2732487"/>
    <lineage>
        <taxon>Bacteria</taxon>
        <taxon>Pseudomonadati</taxon>
        <taxon>Pseudomonadota</taxon>
        <taxon>Betaproteobacteria</taxon>
        <taxon>Nitrosomonadales</taxon>
        <taxon>Usitatibacteraceae</taxon>
        <taxon>Usitatibacter</taxon>
    </lineage>
</organism>